<organism evidence="7 8">
    <name type="scientific">Lachancea thermotolerans (strain ATCC 56472 / CBS 6340 / NRRL Y-8284)</name>
    <name type="common">Yeast</name>
    <name type="synonym">Kluyveromyces thermotolerans</name>
    <dbReference type="NCBI Taxonomy" id="559295"/>
    <lineage>
        <taxon>Eukaryota</taxon>
        <taxon>Fungi</taxon>
        <taxon>Dikarya</taxon>
        <taxon>Ascomycota</taxon>
        <taxon>Saccharomycotina</taxon>
        <taxon>Saccharomycetes</taxon>
        <taxon>Saccharomycetales</taxon>
        <taxon>Saccharomycetaceae</taxon>
        <taxon>Lachancea</taxon>
    </lineage>
</organism>
<dbReference type="EMBL" id="CU928169">
    <property type="protein sequence ID" value="CAR23256.1"/>
    <property type="molecule type" value="Genomic_DNA"/>
</dbReference>
<dbReference type="AlphaFoldDB" id="C5DHJ5"/>
<gene>
    <name evidence="7" type="ordered locus">KLTH0E04818g</name>
</gene>
<keyword evidence="4" id="KW-0677">Repeat</keyword>
<name>C5DHJ5_LACTC</name>
<dbReference type="eggNOG" id="KOG1293">
    <property type="taxonomic scope" value="Eukaryota"/>
</dbReference>
<evidence type="ECO:0000256" key="4">
    <source>
        <dbReference type="ARBA" id="ARBA00022737"/>
    </source>
</evidence>
<keyword evidence="5" id="KW-0539">Nucleus</keyword>
<dbReference type="InterPro" id="IPR038739">
    <property type="entry name" value="ARMC8/Vid28"/>
</dbReference>
<dbReference type="GO" id="GO:0034657">
    <property type="term" value="C:GID complex"/>
    <property type="evidence" value="ECO:0007669"/>
    <property type="project" value="TreeGrafter"/>
</dbReference>
<evidence type="ECO:0000256" key="2">
    <source>
        <dbReference type="ARBA" id="ARBA00004496"/>
    </source>
</evidence>
<evidence type="ECO:0000256" key="3">
    <source>
        <dbReference type="ARBA" id="ARBA00022490"/>
    </source>
</evidence>
<evidence type="ECO:0000313" key="7">
    <source>
        <dbReference type="EMBL" id="CAR23256.1"/>
    </source>
</evidence>
<accession>C5DHJ5</accession>
<keyword evidence="8" id="KW-1185">Reference proteome</keyword>
<dbReference type="Proteomes" id="UP000002036">
    <property type="component" value="Chromosome E"/>
</dbReference>
<dbReference type="InParanoid" id="C5DHJ5"/>
<dbReference type="InterPro" id="IPR011989">
    <property type="entry name" value="ARM-like"/>
</dbReference>
<evidence type="ECO:0000256" key="6">
    <source>
        <dbReference type="SAM" id="MobiDB-lite"/>
    </source>
</evidence>
<keyword evidence="3" id="KW-0963">Cytoplasm</keyword>
<dbReference type="KEGG" id="lth:KLTH0E04818g"/>
<evidence type="ECO:0000313" key="8">
    <source>
        <dbReference type="Proteomes" id="UP000002036"/>
    </source>
</evidence>
<feature type="compositionally biased region" description="Polar residues" evidence="6">
    <location>
        <begin position="779"/>
        <end position="798"/>
    </location>
</feature>
<evidence type="ECO:0000256" key="1">
    <source>
        <dbReference type="ARBA" id="ARBA00004123"/>
    </source>
</evidence>
<dbReference type="FunCoup" id="C5DHJ5">
    <property type="interactions" value="72"/>
</dbReference>
<sequence length="903" mass="102402">MPTSTSEASTQVSDQLNALKYTLLGDTFAKWNLMVSGQDVIEKVVDVASCGGNLAVEALDVLLSFLNFSNEIKAEMGPRYYEVVTNITQKLQISSADPDIILLRKLQLANICAGDYEPASMVADLQTCFLDVVKYKRRRFLSSKHRMAIIVELLACLSKNDGGLEPEVKPATQQLLLDFTRKYADQLSFRYLFEKKADHSHASNLQDYDPLRNPGIGSKLTMPLQTCPNQVDIYDPLDRPSFAFSLNVYLRMLESSSAAFLETNNLWECGPFVLLTSSFLKSDDLVLKCCALRFFAYPYICRQELELKREPLELWLPHLVECFNYDNIPWWFDPFDTLIRLVDHYNETTPLNNPVSNFLFDTKTTNGIVRLLAGFLSLEQQNGSTIDIVFKLIKLCASLTSFDEKTRKLLLVDKAILYHAESGLQSHLNLLKRFLSHKDQHLDELKDVTVPPIYDSGLTLSWILLLKSFSRSVTALRTFLKRNKLASLLLELVKVIFSLTKSYNFDGEQLIKAEIQIMSAALGVLSNFVVEFSNLQSFVIENGVMDIVGSILKDPFFNDKIGGSAEMPYCAASQISTAGVQTNALWVLRHLMYNSHNDEKLELLSIIPMEVILQFVNNRNWLVQEQCFQLLRNLTCNSRRVVNMLLESFSDSDSSLDSSKSGGRIESTYLFEFLAHKLKMLDSNDLNQRKTLEGVLYVIVNITATNENKRQLVIEQDELLRLIKSILAENAESDHTAHSKTDIQIASLWILTNLIWASTTSNFHMHATEPHSVMDLDETNPTRSGGSEDMQQNKTQSQESDDPYDEDMSDSFKEDDEENQDEEGGGSSPFADNTGLIDRFERDKQVRGASKLKISAAERCSKLVKMGFYDIVKLKTLDTQLRVREQAKLLLFHMELLRKGVQE</sequence>
<dbReference type="SUPFAM" id="SSF48371">
    <property type="entry name" value="ARM repeat"/>
    <property type="match status" value="2"/>
</dbReference>
<evidence type="ECO:0000256" key="5">
    <source>
        <dbReference type="ARBA" id="ARBA00023242"/>
    </source>
</evidence>
<dbReference type="OMA" id="LRHLMYN"/>
<reference evidence="7 8" key="1">
    <citation type="journal article" date="2009" name="Genome Res.">
        <title>Comparative genomics of protoploid Saccharomycetaceae.</title>
        <authorList>
            <consortium name="The Genolevures Consortium"/>
            <person name="Souciet J.-L."/>
            <person name="Dujon B."/>
            <person name="Gaillardin C."/>
            <person name="Johnston M."/>
            <person name="Baret P.V."/>
            <person name="Cliften P."/>
            <person name="Sherman D.J."/>
            <person name="Weissenbach J."/>
            <person name="Westhof E."/>
            <person name="Wincker P."/>
            <person name="Jubin C."/>
            <person name="Poulain J."/>
            <person name="Barbe V."/>
            <person name="Segurens B."/>
            <person name="Artiguenave F."/>
            <person name="Anthouard V."/>
            <person name="Vacherie B."/>
            <person name="Val M.-E."/>
            <person name="Fulton R.S."/>
            <person name="Minx P."/>
            <person name="Wilson R."/>
            <person name="Durrens P."/>
            <person name="Jean G."/>
            <person name="Marck C."/>
            <person name="Martin T."/>
            <person name="Nikolski M."/>
            <person name="Rolland T."/>
            <person name="Seret M.-L."/>
            <person name="Casaregola S."/>
            <person name="Despons L."/>
            <person name="Fairhead C."/>
            <person name="Fischer G."/>
            <person name="Lafontaine I."/>
            <person name="Leh V."/>
            <person name="Lemaire M."/>
            <person name="de Montigny J."/>
            <person name="Neuveglise C."/>
            <person name="Thierry A."/>
            <person name="Blanc-Lenfle I."/>
            <person name="Bleykasten C."/>
            <person name="Diffels J."/>
            <person name="Fritsch E."/>
            <person name="Frangeul L."/>
            <person name="Goeffon A."/>
            <person name="Jauniaux N."/>
            <person name="Kachouri-Lafond R."/>
            <person name="Payen C."/>
            <person name="Potier S."/>
            <person name="Pribylova L."/>
            <person name="Ozanne C."/>
            <person name="Richard G.-F."/>
            <person name="Sacerdot C."/>
            <person name="Straub M.-L."/>
            <person name="Talla E."/>
        </authorList>
    </citation>
    <scope>NUCLEOTIDE SEQUENCE [LARGE SCALE GENOMIC DNA]</scope>
    <source>
        <strain evidence="8">ATCC 56472 / CBS 6340 / NRRL Y-8284</strain>
    </source>
</reference>
<dbReference type="HOGENOM" id="CLU_316687_0_0_1"/>
<dbReference type="Gene3D" id="1.25.10.10">
    <property type="entry name" value="Leucine-rich Repeat Variant"/>
    <property type="match status" value="1"/>
</dbReference>
<proteinExistence type="predicted"/>
<feature type="compositionally biased region" description="Acidic residues" evidence="6">
    <location>
        <begin position="799"/>
        <end position="824"/>
    </location>
</feature>
<dbReference type="RefSeq" id="XP_002553693.1">
    <property type="nucleotide sequence ID" value="XM_002553647.1"/>
</dbReference>
<dbReference type="InterPro" id="IPR016024">
    <property type="entry name" value="ARM-type_fold"/>
</dbReference>
<dbReference type="PANTHER" id="PTHR15651:SF7">
    <property type="entry name" value="ARMADILLO REPEAT-CONTAINING PROTEIN 8"/>
    <property type="match status" value="1"/>
</dbReference>
<comment type="subcellular location">
    <subcellularLocation>
        <location evidence="2">Cytoplasm</location>
    </subcellularLocation>
    <subcellularLocation>
        <location evidence="1">Nucleus</location>
    </subcellularLocation>
</comment>
<protein>
    <submittedName>
        <fullName evidence="7">KLTH0E04818p</fullName>
    </submittedName>
</protein>
<dbReference type="STRING" id="559295.C5DHJ5"/>
<dbReference type="GO" id="GO:0005737">
    <property type="term" value="C:cytoplasm"/>
    <property type="evidence" value="ECO:0007669"/>
    <property type="project" value="UniProtKB-SubCell"/>
</dbReference>
<dbReference type="PANTHER" id="PTHR15651">
    <property type="entry name" value="ARMADILLO REPEAT-CONTAINING PROTEIN 8"/>
    <property type="match status" value="1"/>
</dbReference>
<dbReference type="GO" id="GO:0043161">
    <property type="term" value="P:proteasome-mediated ubiquitin-dependent protein catabolic process"/>
    <property type="evidence" value="ECO:0007669"/>
    <property type="project" value="TreeGrafter"/>
</dbReference>
<feature type="region of interest" description="Disordered" evidence="6">
    <location>
        <begin position="770"/>
        <end position="837"/>
    </location>
</feature>
<dbReference type="OrthoDB" id="5559898at2759"/>
<dbReference type="GO" id="GO:0005634">
    <property type="term" value="C:nucleus"/>
    <property type="evidence" value="ECO:0007669"/>
    <property type="project" value="UniProtKB-SubCell"/>
</dbReference>
<dbReference type="GeneID" id="8291842"/>